<name>A0AAD4FQ83_9GAMM</name>
<accession>A0AAD4FQ83</accession>
<comment type="caution">
    <text evidence="1">The sequence shown here is derived from an EMBL/GenBank/DDBJ whole genome shotgun (WGS) entry which is preliminary data.</text>
</comment>
<evidence type="ECO:0000313" key="1">
    <source>
        <dbReference type="EMBL" id="KAF7764749.1"/>
    </source>
</evidence>
<protein>
    <recommendedName>
        <fullName evidence="3">Lipoprotein</fullName>
    </recommendedName>
</protein>
<evidence type="ECO:0000313" key="2">
    <source>
        <dbReference type="Proteomes" id="UP000016487"/>
    </source>
</evidence>
<dbReference type="EMBL" id="AHBZ03000027">
    <property type="protein sequence ID" value="KAF7764749.1"/>
    <property type="molecule type" value="Genomic_DNA"/>
</dbReference>
<proteinExistence type="predicted"/>
<sequence>MVRLLAAASVLVLAGCASQRPDLSQEEWKLREYKNHNKQEVIAAAREVIRLSDPSDVNFENTSDGFNATRTSIGFYVVANEIDGYSFNFVAQEKNGVTRSRLEIEETEINQSLLTLGLPVGKNGKPDHPYVYELFYARMAYLLGDKAEWYRCDDAVSRVSARYGLPNDARKLGMASICGKFSDDNIPNSTSKKVDLF</sequence>
<gene>
    <name evidence="1" type="ORF">PCIT_b0806</name>
</gene>
<dbReference type="Proteomes" id="UP000016487">
    <property type="component" value="Unassembled WGS sequence"/>
</dbReference>
<reference evidence="1" key="2">
    <citation type="submission" date="2015-03" db="EMBL/GenBank/DDBJ databases">
        <title>Genome sequence of Pseudoalteromonas citrea.</title>
        <authorList>
            <person name="Xie B.-B."/>
            <person name="Rong J.-C."/>
            <person name="Qin Q.-L."/>
            <person name="Zhang Y.-Z."/>
        </authorList>
    </citation>
    <scope>NUCLEOTIDE SEQUENCE</scope>
    <source>
        <strain evidence="1">DSM 8771</strain>
    </source>
</reference>
<dbReference type="AlphaFoldDB" id="A0AAD4FQ83"/>
<dbReference type="RefSeq" id="WP_010368180.1">
    <property type="nucleotide sequence ID" value="NZ_AHBZ03000027.1"/>
</dbReference>
<reference evidence="1" key="1">
    <citation type="journal article" date="2012" name="J. Bacteriol.">
        <title>Genome sequences of type strains of seven species of the marine bacterium Pseudoalteromonas.</title>
        <authorList>
            <person name="Xie B.B."/>
            <person name="Shu Y.L."/>
            <person name="Qin Q.L."/>
            <person name="Rong J.C."/>
            <person name="Zhang X.Y."/>
            <person name="Chen X.L."/>
            <person name="Shi M."/>
            <person name="He H.L."/>
            <person name="Zhou B.C."/>
            <person name="Zhang Y.Z."/>
        </authorList>
    </citation>
    <scope>NUCLEOTIDE SEQUENCE</scope>
    <source>
        <strain evidence="1">DSM 8771</strain>
    </source>
</reference>
<evidence type="ECO:0008006" key="3">
    <source>
        <dbReference type="Google" id="ProtNLM"/>
    </source>
</evidence>
<dbReference type="PROSITE" id="PS51257">
    <property type="entry name" value="PROKAR_LIPOPROTEIN"/>
    <property type="match status" value="1"/>
</dbReference>
<organism evidence="1 2">
    <name type="scientific">Pseudoalteromonas citrea</name>
    <dbReference type="NCBI Taxonomy" id="43655"/>
    <lineage>
        <taxon>Bacteria</taxon>
        <taxon>Pseudomonadati</taxon>
        <taxon>Pseudomonadota</taxon>
        <taxon>Gammaproteobacteria</taxon>
        <taxon>Alteromonadales</taxon>
        <taxon>Pseudoalteromonadaceae</taxon>
        <taxon>Pseudoalteromonas</taxon>
    </lineage>
</organism>